<dbReference type="AlphaFoldDB" id="A0A238XMA3"/>
<dbReference type="Pfam" id="PF04445">
    <property type="entry name" value="SAM_MT"/>
    <property type="match status" value="1"/>
</dbReference>
<dbReference type="EMBL" id="FZOB01000001">
    <property type="protein sequence ID" value="SNR59812.1"/>
    <property type="molecule type" value="Genomic_DNA"/>
</dbReference>
<dbReference type="PANTHER" id="PTHR36112">
    <property type="entry name" value="RIBOSOMAL RNA SMALL SUBUNIT METHYLTRANSFERASE J"/>
    <property type="match status" value="1"/>
</dbReference>
<gene>
    <name evidence="1" type="ORF">SAMN06265340_10191</name>
</gene>
<dbReference type="GO" id="GO:0008990">
    <property type="term" value="F:rRNA (guanine-N2-)-methyltransferase activity"/>
    <property type="evidence" value="ECO:0007669"/>
    <property type="project" value="InterPro"/>
</dbReference>
<reference evidence="2" key="1">
    <citation type="submission" date="2017-06" db="EMBL/GenBank/DDBJ databases">
        <authorList>
            <person name="Varghese N."/>
            <person name="Submissions S."/>
        </authorList>
    </citation>
    <scope>NUCLEOTIDE SEQUENCE [LARGE SCALE GENOMIC DNA]</scope>
    <source>
        <strain evidence="2">DSM 15668</strain>
    </source>
</reference>
<keyword evidence="2" id="KW-1185">Reference proteome</keyword>
<dbReference type="InterPro" id="IPR007536">
    <property type="entry name" value="16SrRNA_methylTrfase_J"/>
</dbReference>
<evidence type="ECO:0000313" key="2">
    <source>
        <dbReference type="Proteomes" id="UP000198405"/>
    </source>
</evidence>
<dbReference type="SUPFAM" id="SSF53335">
    <property type="entry name" value="S-adenosyl-L-methionine-dependent methyltransferases"/>
    <property type="match status" value="1"/>
</dbReference>
<name>A0A238XMA3_9BACT</name>
<evidence type="ECO:0000313" key="1">
    <source>
        <dbReference type="EMBL" id="SNR59812.1"/>
    </source>
</evidence>
<dbReference type="Proteomes" id="UP000198405">
    <property type="component" value="Unassembled WGS sequence"/>
</dbReference>
<sequence>MEVVVTTEKSPAKDIIEDARQLAKKFNAEYVYRRHSTIESIKKRYKKNVLVVSRDGLILHTLTGSKLFFHPGLVKIRLLNYIQTGKEAMVEAMNLKKGDRVLDCNLGLAQDAVICAFVTGEKVVGVEKNPVIAEIVSRGLKSFKPKGKLKVAEDAFRRIEVNVGDNSEFLKSLPDNAFDIVYFSPMFIKPKWKCDVMQPFREVAVKDFIAPETLKEAERVARKRVVIKVNKGVKEMFPFLESYTLQKSATNVEYLYKDV</sequence>
<dbReference type="InterPro" id="IPR029063">
    <property type="entry name" value="SAM-dependent_MTases_sf"/>
</dbReference>
<protein>
    <submittedName>
        <fullName evidence="1">Putative SAM-dependent methyltransferase</fullName>
    </submittedName>
</protein>
<organism evidence="1 2">
    <name type="scientific">Desulfurobacterium atlanticum</name>
    <dbReference type="NCBI Taxonomy" id="240169"/>
    <lineage>
        <taxon>Bacteria</taxon>
        <taxon>Pseudomonadati</taxon>
        <taxon>Aquificota</taxon>
        <taxon>Aquificia</taxon>
        <taxon>Desulfurobacteriales</taxon>
        <taxon>Desulfurobacteriaceae</taxon>
        <taxon>Desulfurobacterium</taxon>
    </lineage>
</organism>
<dbReference type="RefSeq" id="WP_089322128.1">
    <property type="nucleotide sequence ID" value="NZ_FZOB01000001.1"/>
</dbReference>
<dbReference type="PANTHER" id="PTHR36112:SF1">
    <property type="entry name" value="RIBOSOMAL RNA SMALL SUBUNIT METHYLTRANSFERASE J"/>
    <property type="match status" value="1"/>
</dbReference>
<dbReference type="Gene3D" id="3.40.50.150">
    <property type="entry name" value="Vaccinia Virus protein VP39"/>
    <property type="match status" value="1"/>
</dbReference>
<proteinExistence type="predicted"/>
<keyword evidence="1" id="KW-0808">Transferase</keyword>
<accession>A0A238XMA3</accession>
<dbReference type="OrthoDB" id="1653798at2"/>
<keyword evidence="1" id="KW-0489">Methyltransferase</keyword>